<dbReference type="EMBL" id="JAJADR010000001">
    <property type="protein sequence ID" value="MCB2407642.1"/>
    <property type="molecule type" value="Genomic_DNA"/>
</dbReference>
<dbReference type="InterPro" id="IPR035986">
    <property type="entry name" value="PKD_dom_sf"/>
</dbReference>
<dbReference type="Gene3D" id="2.60.40.10">
    <property type="entry name" value="Immunoglobulins"/>
    <property type="match status" value="1"/>
</dbReference>
<comment type="caution">
    <text evidence="2">The sequence shown here is derived from an EMBL/GenBank/DDBJ whole genome shotgun (WGS) entry which is preliminary data.</text>
</comment>
<keyword evidence="3" id="KW-1185">Reference proteome</keyword>
<dbReference type="Proteomes" id="UP001165296">
    <property type="component" value="Unassembled WGS sequence"/>
</dbReference>
<evidence type="ECO:0000313" key="3">
    <source>
        <dbReference type="Proteomes" id="UP001165296"/>
    </source>
</evidence>
<dbReference type="Gene3D" id="2.60.120.260">
    <property type="entry name" value="Galactose-binding domain-like"/>
    <property type="match status" value="1"/>
</dbReference>
<accession>A0ABS8ARM2</accession>
<reference evidence="2" key="1">
    <citation type="submission" date="2021-10" db="EMBL/GenBank/DDBJ databases">
        <authorList>
            <person name="Dean J.D."/>
            <person name="Kim M.K."/>
            <person name="Newey C.N."/>
            <person name="Stoker T.S."/>
            <person name="Thompson D.W."/>
            <person name="Grose J.H."/>
        </authorList>
    </citation>
    <scope>NUCLEOTIDE SEQUENCE</scope>
    <source>
        <strain evidence="2">BT178</strain>
    </source>
</reference>
<dbReference type="RefSeq" id="WP_226173565.1">
    <property type="nucleotide sequence ID" value="NZ_JAJADR010000001.1"/>
</dbReference>
<organism evidence="2 3">
    <name type="scientific">Hymenobacter lucidus</name>
    <dbReference type="NCBI Taxonomy" id="2880930"/>
    <lineage>
        <taxon>Bacteria</taxon>
        <taxon>Pseudomonadati</taxon>
        <taxon>Bacteroidota</taxon>
        <taxon>Cytophagia</taxon>
        <taxon>Cytophagales</taxon>
        <taxon>Hymenobacteraceae</taxon>
        <taxon>Hymenobacter</taxon>
    </lineage>
</organism>
<proteinExistence type="predicted"/>
<protein>
    <recommendedName>
        <fullName evidence="4">PKD domain-containing protein</fullName>
    </recommendedName>
</protein>
<dbReference type="SUPFAM" id="SSF49299">
    <property type="entry name" value="PKD domain"/>
    <property type="match status" value="1"/>
</dbReference>
<sequence>MGVGTTPILAQQEVSVDQFTGTAHVTIPIATPEIKGLTMPVILSHAASGVKVDNRGGLVGVNWSLAGLPTINRVVRGLPDDFRPDASVQTKRYGWLSAEAQAQPRKDALANFTDYTYPLDKTVCTTAAEGQAKALISLLEQPSGTNNPATMYDSEPDVFSYSVPGHSGHFVFDATGAARTIPYDPIMLTQARGYAEDGASYINKFVLKTPEGMEYQFDVPTVTRKASMEQTATPSYFAREYYYYKDQNGYNRTCFGVTFATQWNASRISNPQSESIYLTYRTTPDQSEVSLQNNSFGYFDSANPYELHKDYTWLIERNKQILTEITTPTLSIVLDNNPEQDGDGYYLNRITISSLLRSTDNLVKQIFFSYTEVRPTDRSTQGDWKDQDSHLIETSSSLTKRRFLTNVKIQPICGLPANYYFTYHRINPVTAIAAIPPPRCLERDLWGYIRVDFEASIEPQIYGYPGPQGGPTDLSAQVHPNAPYRLFPLPNTGSRPGEFQLNGGDRRPAGTEQPPWKSNGWPDPTGSGQGNFFEESTLLGTLTEVRLPSGGKIKLEYEPHRFYDPVAQASSWNGTLPYYGPGTRIKTVSWTDNAANANAIWQKRNYSYTQTSGESSGRLLRMPCFALQVPPASATPTNLWAAATIRFNEDINIDAFEDRPLGYGRVTESVSGRGSSVTTFSLTGLGIADESSNLASAMAPAWQRTVIGLARMAAGCTTPNAPYSPGYDGYPLAPSSSLHFARGLPLKVTHYAEPVGTAAPVLVKALDYNYAFRDLRPASSAWVMGFTYDQIGSASPAVYACARYQLLTDCQIALVGETQTTYNQELTSAAVSSLTRYGYNAQGLLTTLVRTGSNGRTYRTRYKHAADYALPPSSSSNLSAGIQPLVKRYYDEKITGDVIETIEEVITVNTSMVRQVQLLGVTLNTYRMEAGTYSQMSRPYQVLAWQPATPQTYADSARAVVENGTWQWKYDVAHLRPELAIEEVNDKHAPVSVNKKAGQLISGVHLGYQGNLPALQLQHAYASEARFSDFESTLPWQWQINPANTEPGASAARTGSKGLLMGSGVTLKASLPMPASTTSLPTYRLSLWVKSPSAGNLVVQVITTSSSAVFSTKSVAVTASASEWQHVQLAMTLPSANRQNYSVVLSSDGPAFKVDDVLLLPTAAIAQSMTYDIRLGKTSETNDRGETTFYEYAGSGKLTLVRNHRGHIVRQFDRQALGQAEEDLVDFSTEGVWESGRPIQFTSTYNCANSISYVWSFGSTAAVVSDVNAATPTCTFPVVATVQNYTVTLQITTPTGVRSKSKVISIAPPPPRITSFCMNGVTQYDLCGNNHATESCLGRSLPPNNQTEYCVTLSEPYTINSGSGIVAEVDWVIYTHNGTTWVLDTSLPENYIVNGSNSTTSSVLVLRNGVRRFRVQCRLRNSPQVISAPLEVGHFQSSYPCQ</sequence>
<evidence type="ECO:0000256" key="1">
    <source>
        <dbReference type="SAM" id="MobiDB-lite"/>
    </source>
</evidence>
<evidence type="ECO:0000313" key="2">
    <source>
        <dbReference type="EMBL" id="MCB2407642.1"/>
    </source>
</evidence>
<feature type="region of interest" description="Disordered" evidence="1">
    <location>
        <begin position="495"/>
        <end position="529"/>
    </location>
</feature>
<name>A0ABS8ARM2_9BACT</name>
<evidence type="ECO:0008006" key="4">
    <source>
        <dbReference type="Google" id="ProtNLM"/>
    </source>
</evidence>
<gene>
    <name evidence="2" type="ORF">LGH74_06605</name>
</gene>
<dbReference type="InterPro" id="IPR013783">
    <property type="entry name" value="Ig-like_fold"/>
</dbReference>